<evidence type="ECO:0000313" key="8">
    <source>
        <dbReference type="Proteomes" id="UP000663860"/>
    </source>
</evidence>
<keyword evidence="3" id="KW-0964">Secreted</keyword>
<evidence type="ECO:0000256" key="3">
    <source>
        <dbReference type="ARBA" id="ARBA00022525"/>
    </source>
</evidence>
<evidence type="ECO:0000256" key="1">
    <source>
        <dbReference type="ARBA" id="ARBA00004613"/>
    </source>
</evidence>
<dbReference type="PANTHER" id="PTHR18820:SF1">
    <property type="entry name" value="PROTEIN LEG1 HOMOLOG"/>
    <property type="match status" value="1"/>
</dbReference>
<comment type="similarity">
    <text evidence="2">Belongs to the LEG1 family.</text>
</comment>
<evidence type="ECO:0000256" key="6">
    <source>
        <dbReference type="SAM" id="SignalP"/>
    </source>
</evidence>
<feature type="chain" id="PRO_5032807551" evidence="6">
    <location>
        <begin position="18"/>
        <end position="358"/>
    </location>
</feature>
<dbReference type="PANTHER" id="PTHR18820">
    <property type="entry name" value="LEG1"/>
    <property type="match status" value="1"/>
</dbReference>
<sequence>MLLYIFIVQLLILSLNASINEQRFPTLWFEAPSSISEYPLVHNCSSSSIMNNSSCRLIDPWLYLDRLGLYKILIQSTTHLMKTCSTSALFDGCNILIGLAAQLGWQFDSNRLFSNGTREISINSWWGSYNYYLSVIPFLAAVDKGIIHGDLFQIVKRDNFCSNSSECFNQVEGPMIEWGLFFDRLLHPGNCSFTDLNYMHDRCYLGPMWRAHTNSTINALPIIESKLSLLPSKNEQQFGLGWVNVLVLIGMARRNTNLVDMNNCQDLYLPKRILRDNDRPPRITDLPETVNSALQLLLSITVDSYPELVDDWVEATCSYDARKDARVAIYIVPVNKIVAAAFVVSAEAEILIYGCDDE</sequence>
<dbReference type="AlphaFoldDB" id="A0A813WH56"/>
<evidence type="ECO:0000256" key="2">
    <source>
        <dbReference type="ARBA" id="ARBA00009122"/>
    </source>
</evidence>
<dbReference type="GO" id="GO:0005615">
    <property type="term" value="C:extracellular space"/>
    <property type="evidence" value="ECO:0007669"/>
    <property type="project" value="TreeGrafter"/>
</dbReference>
<dbReference type="InterPro" id="IPR008499">
    <property type="entry name" value="Leg1"/>
</dbReference>
<keyword evidence="5" id="KW-0325">Glycoprotein</keyword>
<organism evidence="7 8">
    <name type="scientific">Adineta steineri</name>
    <dbReference type="NCBI Taxonomy" id="433720"/>
    <lineage>
        <taxon>Eukaryota</taxon>
        <taxon>Metazoa</taxon>
        <taxon>Spiralia</taxon>
        <taxon>Gnathifera</taxon>
        <taxon>Rotifera</taxon>
        <taxon>Eurotatoria</taxon>
        <taxon>Bdelloidea</taxon>
        <taxon>Adinetida</taxon>
        <taxon>Adinetidae</taxon>
        <taxon>Adineta</taxon>
    </lineage>
</organism>
<keyword evidence="4 6" id="KW-0732">Signal</keyword>
<feature type="signal peptide" evidence="6">
    <location>
        <begin position="1"/>
        <end position="17"/>
    </location>
</feature>
<comment type="caution">
    <text evidence="7">The sequence shown here is derived from an EMBL/GenBank/DDBJ whole genome shotgun (WGS) entry which is preliminary data.</text>
</comment>
<reference evidence="7" key="1">
    <citation type="submission" date="2021-02" db="EMBL/GenBank/DDBJ databases">
        <authorList>
            <person name="Nowell W R."/>
        </authorList>
    </citation>
    <scope>NUCLEOTIDE SEQUENCE</scope>
</reference>
<dbReference type="Pfam" id="PF05612">
    <property type="entry name" value="Leg1"/>
    <property type="match status" value="1"/>
</dbReference>
<protein>
    <submittedName>
        <fullName evidence="7">Uncharacterized protein</fullName>
    </submittedName>
</protein>
<proteinExistence type="inferred from homology"/>
<dbReference type="Proteomes" id="UP000663860">
    <property type="component" value="Unassembled WGS sequence"/>
</dbReference>
<dbReference type="EMBL" id="CAJNOE010000070">
    <property type="protein sequence ID" value="CAF0855293.1"/>
    <property type="molecule type" value="Genomic_DNA"/>
</dbReference>
<evidence type="ECO:0000256" key="4">
    <source>
        <dbReference type="ARBA" id="ARBA00022729"/>
    </source>
</evidence>
<accession>A0A813WH56</accession>
<comment type="subcellular location">
    <subcellularLocation>
        <location evidence="1">Secreted</location>
    </subcellularLocation>
</comment>
<evidence type="ECO:0000313" key="7">
    <source>
        <dbReference type="EMBL" id="CAF0855293.1"/>
    </source>
</evidence>
<name>A0A813WH56_9BILA</name>
<gene>
    <name evidence="7" type="ORF">IZO911_LOCUS9818</name>
</gene>
<evidence type="ECO:0000256" key="5">
    <source>
        <dbReference type="ARBA" id="ARBA00023180"/>
    </source>
</evidence>